<proteinExistence type="predicted"/>
<evidence type="ECO:0000313" key="1">
    <source>
        <dbReference type="EMBL" id="KAI4301347.1"/>
    </source>
</evidence>
<sequence length="296" mass="32864">MKTAGWTTFYKIYRRGSTADFHAIPYAVALFSATLMLYYAHLKGNEIMLIAINAFGCGIETAYLIAFFIYANTKARKKAAELVIVLNVGAYGVIILLTSLASPARQRVKVVGWICAAFSVCVFAAPLSIMRHVVRTKSAEFLPFPLSVCLTLSAIFWFCYGFFNKDLFVAMPNTLGFLFGIAQIVLYFMYRNAKRDEVKEREMHNNANESLTGNICTVAQDINNNRGVKEHERAELENGKHDDNLQQQENASTNTESNLAIHRIIVTPANDVVVEMPTVGNNEKDAPAASGNIDNV</sequence>
<reference evidence="1 2" key="1">
    <citation type="journal article" date="2022" name="DNA Res.">
        <title>Chromosomal-level genome assembly of the orchid tree Bauhinia variegata (Leguminosae; Cercidoideae) supports the allotetraploid origin hypothesis of Bauhinia.</title>
        <authorList>
            <person name="Zhong Y."/>
            <person name="Chen Y."/>
            <person name="Zheng D."/>
            <person name="Pang J."/>
            <person name="Liu Y."/>
            <person name="Luo S."/>
            <person name="Meng S."/>
            <person name="Qian L."/>
            <person name="Wei D."/>
            <person name="Dai S."/>
            <person name="Zhou R."/>
        </authorList>
    </citation>
    <scope>NUCLEOTIDE SEQUENCE [LARGE SCALE GENOMIC DNA]</scope>
    <source>
        <strain evidence="1">BV-YZ2020</strain>
    </source>
</reference>
<name>A0ACB9KVJ0_BAUVA</name>
<accession>A0ACB9KVJ0</accession>
<protein>
    <submittedName>
        <fullName evidence="1">Uncharacterized protein</fullName>
    </submittedName>
</protein>
<comment type="caution">
    <text evidence="1">The sequence shown here is derived from an EMBL/GenBank/DDBJ whole genome shotgun (WGS) entry which is preliminary data.</text>
</comment>
<gene>
    <name evidence="1" type="ORF">L6164_034635</name>
</gene>
<organism evidence="1 2">
    <name type="scientific">Bauhinia variegata</name>
    <name type="common">Purple orchid tree</name>
    <name type="synonym">Phanera variegata</name>
    <dbReference type="NCBI Taxonomy" id="167791"/>
    <lineage>
        <taxon>Eukaryota</taxon>
        <taxon>Viridiplantae</taxon>
        <taxon>Streptophyta</taxon>
        <taxon>Embryophyta</taxon>
        <taxon>Tracheophyta</taxon>
        <taxon>Spermatophyta</taxon>
        <taxon>Magnoliopsida</taxon>
        <taxon>eudicotyledons</taxon>
        <taxon>Gunneridae</taxon>
        <taxon>Pentapetalae</taxon>
        <taxon>rosids</taxon>
        <taxon>fabids</taxon>
        <taxon>Fabales</taxon>
        <taxon>Fabaceae</taxon>
        <taxon>Cercidoideae</taxon>
        <taxon>Cercideae</taxon>
        <taxon>Bauhiniinae</taxon>
        <taxon>Bauhinia</taxon>
    </lineage>
</organism>
<evidence type="ECO:0000313" key="2">
    <source>
        <dbReference type="Proteomes" id="UP000828941"/>
    </source>
</evidence>
<dbReference type="EMBL" id="CM039438">
    <property type="protein sequence ID" value="KAI4301347.1"/>
    <property type="molecule type" value="Genomic_DNA"/>
</dbReference>
<dbReference type="Proteomes" id="UP000828941">
    <property type="component" value="Chromosome 13"/>
</dbReference>
<keyword evidence="2" id="KW-1185">Reference proteome</keyword>